<reference evidence="2 3" key="1">
    <citation type="journal article" date="2014" name="PLoS Genet.">
        <title>Phylogenetically driven sequencing of extremely halophilic archaea reveals strategies for static and dynamic osmo-response.</title>
        <authorList>
            <person name="Becker E.A."/>
            <person name="Seitzer P.M."/>
            <person name="Tritt A."/>
            <person name="Larsen D."/>
            <person name="Krusor M."/>
            <person name="Yao A.I."/>
            <person name="Wu D."/>
            <person name="Madern D."/>
            <person name="Eisen J.A."/>
            <person name="Darling A.E."/>
            <person name="Facciotti M.T."/>
        </authorList>
    </citation>
    <scope>NUCLEOTIDE SEQUENCE [LARGE SCALE GENOMIC DNA]</scope>
    <source>
        <strain evidence="2 3">DSM 12278</strain>
    </source>
</reference>
<keyword evidence="1" id="KW-1133">Transmembrane helix</keyword>
<gene>
    <name evidence="2" type="ORF">C481_03502</name>
</gene>
<keyword evidence="3" id="KW-1185">Reference proteome</keyword>
<organism evidence="2 3">
    <name type="scientific">Natrialba asiatica (strain ATCC 700177 / DSM 12278 / JCM 9576 / FERM P-10747 / NBRC 102637 / 172P1)</name>
    <dbReference type="NCBI Taxonomy" id="29540"/>
    <lineage>
        <taxon>Archaea</taxon>
        <taxon>Methanobacteriati</taxon>
        <taxon>Methanobacteriota</taxon>
        <taxon>Stenosarchaea group</taxon>
        <taxon>Halobacteria</taxon>
        <taxon>Halobacteriales</taxon>
        <taxon>Natrialbaceae</taxon>
        <taxon>Natrialba</taxon>
    </lineage>
</organism>
<comment type="caution">
    <text evidence="2">The sequence shown here is derived from an EMBL/GenBank/DDBJ whole genome shotgun (WGS) entry which is preliminary data.</text>
</comment>
<evidence type="ECO:0000313" key="2">
    <source>
        <dbReference type="EMBL" id="ELZ04983.1"/>
    </source>
</evidence>
<keyword evidence="1" id="KW-0812">Transmembrane</keyword>
<keyword evidence="1" id="KW-0472">Membrane</keyword>
<accession>M0B416</accession>
<dbReference type="STRING" id="29540.C481_03502"/>
<evidence type="ECO:0000313" key="3">
    <source>
        <dbReference type="Proteomes" id="UP000011554"/>
    </source>
</evidence>
<proteinExistence type="predicted"/>
<dbReference type="AlphaFoldDB" id="M0B416"/>
<evidence type="ECO:0000256" key="1">
    <source>
        <dbReference type="SAM" id="Phobius"/>
    </source>
</evidence>
<name>M0B416_NATA1</name>
<protein>
    <submittedName>
        <fullName evidence="2">Uncharacterized protein</fullName>
    </submittedName>
</protein>
<sequence>MVPYLTQRGPYYSSPTITFPLDCDQQSINYPLNLRLFRSKPIIRNPESMPCERLPDDDFREHVMIYLQVVACSAFFLLVLE</sequence>
<dbReference type="Proteomes" id="UP000011554">
    <property type="component" value="Unassembled WGS sequence"/>
</dbReference>
<dbReference type="EMBL" id="AOIO01000010">
    <property type="protein sequence ID" value="ELZ04983.1"/>
    <property type="molecule type" value="Genomic_DNA"/>
</dbReference>
<feature type="transmembrane region" description="Helical" evidence="1">
    <location>
        <begin position="63"/>
        <end position="80"/>
    </location>
</feature>